<feature type="region of interest" description="Disordered" evidence="1">
    <location>
        <begin position="345"/>
        <end position="366"/>
    </location>
</feature>
<evidence type="ECO:0000313" key="3">
    <source>
        <dbReference type="EMBL" id="CAD0115531.1"/>
    </source>
</evidence>
<accession>A0A9N8KRB5</accession>
<sequence length="366" mass="41143">NAIMSDTDCCISLNEHSSHAQERHIHDPGKILDVIPNTSLDKETPLYHSPSALPSTPVQFQTSDMADKYMLRVTAGSDYDEANQKLVHVNTEQPLSISNSKLDASLTVRVQNYRGEPVNSPSSCAYFEADPHKSDLYSISFSFIPKKNINGHDLVFGNDFDHPIKDKLPPGFGQAMKIAQWFIDPGLYGDAYADEPYLYGPFLSSINTLRVGEKKEPAEMKGSEDKPVVVSEGADGDGVEARKKAGLPDEANARKKHFLKEQHLKDFTFEEGRNYSCDFFNPYLDFNDFALKLPGFSYIPGITIPIISYWDGQPLRSHALRYVLKDRSTNEVLFVIIFTLLPRHSEGSKDESKKQDKSEQKDEDLD</sequence>
<feature type="region of interest" description="Disordered" evidence="1">
    <location>
        <begin position="216"/>
        <end position="243"/>
    </location>
</feature>
<gene>
    <name evidence="3" type="ORF">AWRI4620_LOCUS9786</name>
</gene>
<dbReference type="PANTHER" id="PTHR34826">
    <property type="entry name" value="UPF0590 PROTEIN C409.17C"/>
    <property type="match status" value="1"/>
</dbReference>
<evidence type="ECO:0000259" key="2">
    <source>
        <dbReference type="Pfam" id="PF08588"/>
    </source>
</evidence>
<feature type="compositionally biased region" description="Basic and acidic residues" evidence="1">
    <location>
        <begin position="345"/>
        <end position="360"/>
    </location>
</feature>
<dbReference type="Pfam" id="PF08588">
    <property type="entry name" value="Duc1"/>
    <property type="match status" value="1"/>
</dbReference>
<dbReference type="AlphaFoldDB" id="A0A9N8KRB5"/>
<feature type="non-terminal residue" evidence="3">
    <location>
        <position position="1"/>
    </location>
</feature>
<feature type="compositionally biased region" description="Basic and acidic residues" evidence="1">
    <location>
        <begin position="216"/>
        <end position="227"/>
    </location>
</feature>
<evidence type="ECO:0000313" key="4">
    <source>
        <dbReference type="Proteomes" id="UP000745764"/>
    </source>
</evidence>
<dbReference type="PANTHER" id="PTHR34826:SF2">
    <property type="entry name" value="UPF0590 PROTEIN C409.17C"/>
    <property type="match status" value="1"/>
</dbReference>
<dbReference type="EMBL" id="CAINUL010000019">
    <property type="protein sequence ID" value="CAD0115531.1"/>
    <property type="molecule type" value="Genomic_DNA"/>
</dbReference>
<evidence type="ECO:0000256" key="1">
    <source>
        <dbReference type="SAM" id="MobiDB-lite"/>
    </source>
</evidence>
<dbReference type="OrthoDB" id="2119945at2759"/>
<organism evidence="3 4">
    <name type="scientific">Aureobasidium uvarum</name>
    <dbReference type="NCBI Taxonomy" id="2773716"/>
    <lineage>
        <taxon>Eukaryota</taxon>
        <taxon>Fungi</taxon>
        <taxon>Dikarya</taxon>
        <taxon>Ascomycota</taxon>
        <taxon>Pezizomycotina</taxon>
        <taxon>Dothideomycetes</taxon>
        <taxon>Dothideomycetidae</taxon>
        <taxon>Dothideales</taxon>
        <taxon>Saccotheciaceae</taxon>
        <taxon>Aureobasidium</taxon>
    </lineage>
</organism>
<name>A0A9N8KRB5_9PEZI</name>
<dbReference type="InterPro" id="IPR013897">
    <property type="entry name" value="Duc1"/>
</dbReference>
<comment type="caution">
    <text evidence="3">The sequence shown here is derived from an EMBL/GenBank/DDBJ whole genome shotgun (WGS) entry which is preliminary data.</text>
</comment>
<dbReference type="Proteomes" id="UP000745764">
    <property type="component" value="Unassembled WGS sequence"/>
</dbReference>
<protein>
    <recommendedName>
        <fullName evidence="2">Domain of unknown function at the cortex 1 domain-containing protein</fullName>
    </recommendedName>
</protein>
<proteinExistence type="predicted"/>
<keyword evidence="4" id="KW-1185">Reference proteome</keyword>
<reference evidence="3" key="1">
    <citation type="submission" date="2020-06" db="EMBL/GenBank/DDBJ databases">
        <authorList>
            <person name="Onetto C."/>
        </authorList>
    </citation>
    <scope>NUCLEOTIDE SEQUENCE</scope>
</reference>
<feature type="domain" description="Domain of unknown function at the cortex 1" evidence="2">
    <location>
        <begin position="71"/>
        <end position="340"/>
    </location>
</feature>